<proteinExistence type="predicted"/>
<dbReference type="Pfam" id="PF06245">
    <property type="entry name" value="DUF1015"/>
    <property type="match status" value="1"/>
</dbReference>
<dbReference type="InterPro" id="IPR008323">
    <property type="entry name" value="UCP033563"/>
</dbReference>
<dbReference type="AlphaFoldDB" id="A0A0B4S1P8"/>
<dbReference type="STRING" id="33033.NW74_03910"/>
<name>A0A0B4S1P8_9FIRM</name>
<sequence length="347" mass="40797">MKIDLLKNSFINISKNIYDSDFINLAKINDEKICFDDNTLFLSKSSKDKLNSQPIENNKECIYIFKYFNSYGVLADLPIEEYTSEKIKCHELVLPDVIQGMIANYHIYNAETAPVFIVHKEEIDYKKIIEMKKYKKEYHFDNIDLYVYFENEAREIIENFSSVEQMYVADGHHRLYTSSMLKDKDNVFSCFLSFSQVTISPIHRVIRNIDATSFEKAKLFMNSFLEVFDDGELKKGFVRISYQDDSFLVKLKDTENDLFWNNDVYRMNTQIISTAFRILNFSNVEYIGDNEILFVKKNLGKNDVLIELCPLDADEFMELANEVCVLPPKSTFFIPKFPSFLVFKKYK</sequence>
<dbReference type="OrthoDB" id="9781616at2"/>
<accession>A0A0B4S1P8</accession>
<reference evidence="1 2" key="1">
    <citation type="submission" date="2014-10" db="EMBL/GenBank/DDBJ databases">
        <title>Complete genome sequence of Parvimonas micra KCOM 1535 (= ChDC B708).</title>
        <authorList>
            <person name="Kook J.-K."/>
            <person name="Park S.-N."/>
            <person name="Lim Y.K."/>
            <person name="Roh H."/>
        </authorList>
    </citation>
    <scope>NUCLEOTIDE SEQUENCE [LARGE SCALE GENOMIC DNA]</scope>
    <source>
        <strain evidence="2">KCOM 1535 / ChDC B708</strain>
    </source>
</reference>
<dbReference type="EMBL" id="CP009761">
    <property type="protein sequence ID" value="AIZ36541.1"/>
    <property type="molecule type" value="Genomic_DNA"/>
</dbReference>
<evidence type="ECO:0000313" key="1">
    <source>
        <dbReference type="EMBL" id="AIZ36541.1"/>
    </source>
</evidence>
<dbReference type="Proteomes" id="UP000031386">
    <property type="component" value="Chromosome"/>
</dbReference>
<dbReference type="KEGG" id="pmic:NW74_03910"/>
<organism evidence="1 2">
    <name type="scientific">Parvimonas micra</name>
    <dbReference type="NCBI Taxonomy" id="33033"/>
    <lineage>
        <taxon>Bacteria</taxon>
        <taxon>Bacillati</taxon>
        <taxon>Bacillota</taxon>
        <taxon>Tissierellia</taxon>
        <taxon>Tissierellales</taxon>
        <taxon>Peptoniphilaceae</taxon>
        <taxon>Parvimonas</taxon>
    </lineage>
</organism>
<keyword evidence="2" id="KW-1185">Reference proteome</keyword>
<protein>
    <submittedName>
        <fullName evidence="1">Hypothatical protein</fullName>
    </submittedName>
</protein>
<evidence type="ECO:0000313" key="2">
    <source>
        <dbReference type="Proteomes" id="UP000031386"/>
    </source>
</evidence>
<dbReference type="RefSeq" id="WP_041953927.1">
    <property type="nucleotide sequence ID" value="NZ_CP009761.1"/>
</dbReference>
<dbReference type="PANTHER" id="PTHR36454">
    <property type="entry name" value="LMO2823 PROTEIN"/>
    <property type="match status" value="1"/>
</dbReference>
<gene>
    <name evidence="1" type="ORF">NW74_03910</name>
</gene>
<dbReference type="PANTHER" id="PTHR36454:SF1">
    <property type="entry name" value="DUF1015 DOMAIN-CONTAINING PROTEIN"/>
    <property type="match status" value="1"/>
</dbReference>